<comment type="caution">
    <text evidence="1">The sequence shown here is derived from an EMBL/GenBank/DDBJ whole genome shotgun (WGS) entry which is preliminary data.</text>
</comment>
<dbReference type="GO" id="GO:0000287">
    <property type="term" value="F:magnesium ion binding"/>
    <property type="evidence" value="ECO:0007669"/>
    <property type="project" value="TreeGrafter"/>
</dbReference>
<proteinExistence type="predicted"/>
<dbReference type="NCBIfam" id="TIGR00099">
    <property type="entry name" value="Cof-subfamily"/>
    <property type="match status" value="1"/>
</dbReference>
<dbReference type="InterPro" id="IPR006379">
    <property type="entry name" value="HAD-SF_hydro_IIB"/>
</dbReference>
<accession>A0A9D1EJ51</accession>
<dbReference type="GO" id="GO:0016791">
    <property type="term" value="F:phosphatase activity"/>
    <property type="evidence" value="ECO:0007669"/>
    <property type="project" value="TreeGrafter"/>
</dbReference>
<evidence type="ECO:0000313" key="2">
    <source>
        <dbReference type="Proteomes" id="UP000886841"/>
    </source>
</evidence>
<dbReference type="Proteomes" id="UP000886841">
    <property type="component" value="Unassembled WGS sequence"/>
</dbReference>
<dbReference type="EMBL" id="DVHU01000035">
    <property type="protein sequence ID" value="HIR92587.1"/>
    <property type="molecule type" value="Genomic_DNA"/>
</dbReference>
<dbReference type="GO" id="GO:0005829">
    <property type="term" value="C:cytosol"/>
    <property type="evidence" value="ECO:0007669"/>
    <property type="project" value="TreeGrafter"/>
</dbReference>
<dbReference type="Pfam" id="PF08282">
    <property type="entry name" value="Hydrolase_3"/>
    <property type="match status" value="1"/>
</dbReference>
<reference evidence="1" key="2">
    <citation type="journal article" date="2021" name="PeerJ">
        <title>Extensive microbial diversity within the chicken gut microbiome revealed by metagenomics and culture.</title>
        <authorList>
            <person name="Gilroy R."/>
            <person name="Ravi A."/>
            <person name="Getino M."/>
            <person name="Pursley I."/>
            <person name="Horton D.L."/>
            <person name="Alikhan N.F."/>
            <person name="Baker D."/>
            <person name="Gharbi K."/>
            <person name="Hall N."/>
            <person name="Watson M."/>
            <person name="Adriaenssens E.M."/>
            <person name="Foster-Nyarko E."/>
            <person name="Jarju S."/>
            <person name="Secka A."/>
            <person name="Antonio M."/>
            <person name="Oren A."/>
            <person name="Chaudhuri R.R."/>
            <person name="La Ragione R."/>
            <person name="Hildebrand F."/>
            <person name="Pallen M.J."/>
        </authorList>
    </citation>
    <scope>NUCLEOTIDE SEQUENCE</scope>
    <source>
        <strain evidence="1">ChiSxjej1B13-7041</strain>
    </source>
</reference>
<name>A0A9D1EJ51_9FIRM</name>
<organism evidence="1 2">
    <name type="scientific">Candidatus Egerieimonas intestinavium</name>
    <dbReference type="NCBI Taxonomy" id="2840777"/>
    <lineage>
        <taxon>Bacteria</taxon>
        <taxon>Bacillati</taxon>
        <taxon>Bacillota</taxon>
        <taxon>Clostridia</taxon>
        <taxon>Lachnospirales</taxon>
        <taxon>Lachnospiraceae</taxon>
        <taxon>Lachnospiraceae incertae sedis</taxon>
        <taxon>Candidatus Egerieimonas</taxon>
    </lineage>
</organism>
<sequence>MDRTILFFDIDGTVAEWDYIPESTAKALAAAKERGHWLIVNTGRTRASINRQVRSLPFDGYICGCGNHIYLGEEALLSSSLSQERCQEIVNLLRENGVPAFFEAEDQIYFDSRACAHNSWLDRVKKSFGIRGLGQEIEETGVRPFDKFLVFPRDRETEEKLEREFSRDLHCFHSADGVWEVIQKGYSKATGIDFLCERLQVDPKDCYAFGDSVNDVDMLQAVGTGIAMGNGDPRIFPHAAYRTSALREDGIARALEHFGLISRRDMGA</sequence>
<reference evidence="1" key="1">
    <citation type="submission" date="2020-10" db="EMBL/GenBank/DDBJ databases">
        <authorList>
            <person name="Gilroy R."/>
        </authorList>
    </citation>
    <scope>NUCLEOTIDE SEQUENCE</scope>
    <source>
        <strain evidence="1">ChiSxjej1B13-7041</strain>
    </source>
</reference>
<protein>
    <submittedName>
        <fullName evidence="1">HAD family phosphatase</fullName>
    </submittedName>
</protein>
<dbReference type="NCBIfam" id="TIGR01484">
    <property type="entry name" value="HAD-SF-IIB"/>
    <property type="match status" value="1"/>
</dbReference>
<dbReference type="InterPro" id="IPR023214">
    <property type="entry name" value="HAD_sf"/>
</dbReference>
<dbReference type="PROSITE" id="PS01229">
    <property type="entry name" value="COF_2"/>
    <property type="match status" value="1"/>
</dbReference>
<dbReference type="Gene3D" id="3.40.50.1000">
    <property type="entry name" value="HAD superfamily/HAD-like"/>
    <property type="match status" value="1"/>
</dbReference>
<dbReference type="SFLD" id="SFLDS00003">
    <property type="entry name" value="Haloacid_Dehalogenase"/>
    <property type="match status" value="1"/>
</dbReference>
<gene>
    <name evidence="1" type="ORF">IAB98_04110</name>
</gene>
<dbReference type="SUPFAM" id="SSF56784">
    <property type="entry name" value="HAD-like"/>
    <property type="match status" value="1"/>
</dbReference>
<dbReference type="InterPro" id="IPR000150">
    <property type="entry name" value="Cof"/>
</dbReference>
<dbReference type="SFLD" id="SFLDG01140">
    <property type="entry name" value="C2.B:_Phosphomannomutase_and_P"/>
    <property type="match status" value="1"/>
</dbReference>
<dbReference type="Gene3D" id="3.30.1240.10">
    <property type="match status" value="1"/>
</dbReference>
<dbReference type="PANTHER" id="PTHR10000">
    <property type="entry name" value="PHOSPHOSERINE PHOSPHATASE"/>
    <property type="match status" value="1"/>
</dbReference>
<dbReference type="InterPro" id="IPR036412">
    <property type="entry name" value="HAD-like_sf"/>
</dbReference>
<dbReference type="AlphaFoldDB" id="A0A9D1EJ51"/>
<dbReference type="PANTHER" id="PTHR10000:SF25">
    <property type="entry name" value="PHOSPHATASE YKRA-RELATED"/>
    <property type="match status" value="1"/>
</dbReference>
<evidence type="ECO:0000313" key="1">
    <source>
        <dbReference type="EMBL" id="HIR92587.1"/>
    </source>
</evidence>